<reference evidence="3" key="2">
    <citation type="submission" date="2015-07" db="EMBL/GenBank/DDBJ databases">
        <title>Contrasting host-pathogen interactions and genome evolution in two generalist and specialist microsporidian pathogens of mosquitoes.</title>
        <authorList>
            <consortium name="The Broad Institute Genomics Platform"/>
            <consortium name="The Broad Institute Genome Sequencing Center for Infectious Disease"/>
            <person name="Cuomo C.A."/>
            <person name="Sanscrainte N.D."/>
            <person name="Goldberg J.M."/>
            <person name="Heiman D."/>
            <person name="Young S."/>
            <person name="Zeng Q."/>
            <person name="Becnel J.J."/>
            <person name="Birren B.W."/>
        </authorList>
    </citation>
    <scope>NUCLEOTIDE SEQUENCE [LARGE SCALE GENOMIC DNA]</scope>
    <source>
        <strain evidence="3">USNM 41457</strain>
    </source>
</reference>
<keyword evidence="1" id="KW-0472">Membrane</keyword>
<gene>
    <name evidence="2" type="ORF">EDEG_02196</name>
</gene>
<organism evidence="2 3">
    <name type="scientific">Edhazardia aedis (strain USNM 41457)</name>
    <name type="common">Microsporidian parasite</name>
    <dbReference type="NCBI Taxonomy" id="1003232"/>
    <lineage>
        <taxon>Eukaryota</taxon>
        <taxon>Fungi</taxon>
        <taxon>Fungi incertae sedis</taxon>
        <taxon>Microsporidia</taxon>
        <taxon>Edhazardia</taxon>
    </lineage>
</organism>
<evidence type="ECO:0000313" key="2">
    <source>
        <dbReference type="EMBL" id="EJW03431.1"/>
    </source>
</evidence>
<dbReference type="Proteomes" id="UP000003163">
    <property type="component" value="Unassembled WGS sequence"/>
</dbReference>
<dbReference type="VEuPathDB" id="MicrosporidiaDB:EDEG_02196"/>
<proteinExistence type="predicted"/>
<dbReference type="EMBL" id="AFBI03000037">
    <property type="protein sequence ID" value="EJW03431.1"/>
    <property type="molecule type" value="Genomic_DNA"/>
</dbReference>
<keyword evidence="3" id="KW-1185">Reference proteome</keyword>
<protein>
    <recommendedName>
        <fullName evidence="4">Transmembrane protein</fullName>
    </recommendedName>
</protein>
<evidence type="ECO:0000313" key="3">
    <source>
        <dbReference type="Proteomes" id="UP000003163"/>
    </source>
</evidence>
<feature type="transmembrane region" description="Helical" evidence="1">
    <location>
        <begin position="32"/>
        <end position="53"/>
    </location>
</feature>
<keyword evidence="1" id="KW-0812">Transmembrane</keyword>
<dbReference type="HOGENOM" id="CLU_2277430_0_0_1"/>
<dbReference type="InParanoid" id="J9D6L2"/>
<keyword evidence="1" id="KW-1133">Transmembrane helix</keyword>
<dbReference type="AlphaFoldDB" id="J9D6L2"/>
<accession>J9D6L2</accession>
<name>J9D6L2_EDHAE</name>
<evidence type="ECO:0008006" key="4">
    <source>
        <dbReference type="Google" id="ProtNLM"/>
    </source>
</evidence>
<sequence length="102" mass="12435">MHKKLIFTNFMRYIYGKKHINIQNMYQKPLEICLLFQKFYIIPFFFCYEMYLAVYKYKLIYIFLFFCKANLKSITVNLQKLVSLAKKIAIMSNLLQNKQTSF</sequence>
<reference evidence="2 3" key="1">
    <citation type="submission" date="2011-08" db="EMBL/GenBank/DDBJ databases">
        <authorList>
            <person name="Liu Z.J."/>
            <person name="Shi F.L."/>
            <person name="Lu J.Q."/>
            <person name="Li M."/>
            <person name="Wang Z.L."/>
        </authorList>
    </citation>
    <scope>NUCLEOTIDE SEQUENCE [LARGE SCALE GENOMIC DNA]</scope>
    <source>
        <strain evidence="2 3">USNM 41457</strain>
    </source>
</reference>
<comment type="caution">
    <text evidence="2">The sequence shown here is derived from an EMBL/GenBank/DDBJ whole genome shotgun (WGS) entry which is preliminary data.</text>
</comment>
<evidence type="ECO:0000256" key="1">
    <source>
        <dbReference type="SAM" id="Phobius"/>
    </source>
</evidence>